<evidence type="ECO:0000313" key="2">
    <source>
        <dbReference type="Proteomes" id="UP001166571"/>
    </source>
</evidence>
<dbReference type="Proteomes" id="UP001166571">
    <property type="component" value="Unassembled WGS sequence"/>
</dbReference>
<name>A0ABS7MA66_9SPHN</name>
<protein>
    <recommendedName>
        <fullName evidence="3">UrcA family protein</fullName>
    </recommendedName>
</protein>
<proteinExistence type="predicted"/>
<evidence type="ECO:0008006" key="3">
    <source>
        <dbReference type="Google" id="ProtNLM"/>
    </source>
</evidence>
<dbReference type="EMBL" id="JAILXK010000001">
    <property type="protein sequence ID" value="MBY4635910.1"/>
    <property type="molecule type" value="Genomic_DNA"/>
</dbReference>
<gene>
    <name evidence="1" type="ORF">K5P26_01995</name>
</gene>
<reference evidence="1" key="1">
    <citation type="submission" date="2021-08" db="EMBL/GenBank/DDBJ databases">
        <title>Sphingopyxis panaciterrulae sp. nov., isolated from the surface water of the Yellow Sea.</title>
        <authorList>
            <person name="Gao Z."/>
            <person name="Zhang D."/>
            <person name="Zhang A."/>
        </authorList>
    </citation>
    <scope>NUCLEOTIDE SEQUENCE</scope>
    <source>
        <strain evidence="1">XHP0097</strain>
    </source>
</reference>
<evidence type="ECO:0000313" key="1">
    <source>
        <dbReference type="EMBL" id="MBY4635910.1"/>
    </source>
</evidence>
<accession>A0ABS7MA66</accession>
<organism evidence="1 2">
    <name type="scientific">Sphingopyxis jiangsuensis</name>
    <dbReference type="NCBI Taxonomy" id="2871171"/>
    <lineage>
        <taxon>Bacteria</taxon>
        <taxon>Pseudomonadati</taxon>
        <taxon>Pseudomonadota</taxon>
        <taxon>Alphaproteobacteria</taxon>
        <taxon>Sphingomonadales</taxon>
        <taxon>Sphingomonadaceae</taxon>
        <taxon>Sphingopyxis</taxon>
    </lineage>
</organism>
<dbReference type="RefSeq" id="WP_222135608.1">
    <property type="nucleotide sequence ID" value="NZ_JAILXK010000001.1"/>
</dbReference>
<comment type="caution">
    <text evidence="1">The sequence shown here is derived from an EMBL/GenBank/DDBJ whole genome shotgun (WGS) entry which is preliminary data.</text>
</comment>
<keyword evidence="2" id="KW-1185">Reference proteome</keyword>
<sequence>MILSLALLAMAQVTEPVPTEEEIVVIARRLDEISASVGRDDKGRYHCSLSGSTGLARLDDRLCRAVTRCVQKGASDDQTINQCVAASKPKLIAQIRKEARKKK</sequence>